<dbReference type="OrthoDB" id="3068412at2759"/>
<feature type="compositionally biased region" description="Low complexity" evidence="1">
    <location>
        <begin position="1488"/>
        <end position="1497"/>
    </location>
</feature>
<feature type="compositionally biased region" description="Low complexity" evidence="1">
    <location>
        <begin position="1384"/>
        <end position="1409"/>
    </location>
</feature>
<feature type="region of interest" description="Disordered" evidence="1">
    <location>
        <begin position="65"/>
        <end position="261"/>
    </location>
</feature>
<feature type="region of interest" description="Disordered" evidence="1">
    <location>
        <begin position="1218"/>
        <end position="1241"/>
    </location>
</feature>
<name>A0A0C2WVG9_AMAMK</name>
<feature type="compositionally biased region" description="Pro residues" evidence="1">
    <location>
        <begin position="982"/>
        <end position="991"/>
    </location>
</feature>
<organism evidence="2 3">
    <name type="scientific">Amanita muscaria (strain Koide BX008)</name>
    <dbReference type="NCBI Taxonomy" id="946122"/>
    <lineage>
        <taxon>Eukaryota</taxon>
        <taxon>Fungi</taxon>
        <taxon>Dikarya</taxon>
        <taxon>Basidiomycota</taxon>
        <taxon>Agaricomycotina</taxon>
        <taxon>Agaricomycetes</taxon>
        <taxon>Agaricomycetidae</taxon>
        <taxon>Agaricales</taxon>
        <taxon>Pluteineae</taxon>
        <taxon>Amanitaceae</taxon>
        <taxon>Amanita</taxon>
    </lineage>
</organism>
<feature type="compositionally biased region" description="Basic and acidic residues" evidence="1">
    <location>
        <begin position="774"/>
        <end position="787"/>
    </location>
</feature>
<evidence type="ECO:0000313" key="3">
    <source>
        <dbReference type="Proteomes" id="UP000054549"/>
    </source>
</evidence>
<protein>
    <submittedName>
        <fullName evidence="2">Uncharacterized protein</fullName>
    </submittedName>
</protein>
<feature type="compositionally biased region" description="Acidic residues" evidence="1">
    <location>
        <begin position="717"/>
        <end position="758"/>
    </location>
</feature>
<feature type="compositionally biased region" description="Low complexity" evidence="1">
    <location>
        <begin position="472"/>
        <end position="509"/>
    </location>
</feature>
<accession>A0A0C2WVG9</accession>
<dbReference type="EMBL" id="KN818240">
    <property type="protein sequence ID" value="KIL65772.1"/>
    <property type="molecule type" value="Genomic_DNA"/>
</dbReference>
<reference evidence="2 3" key="1">
    <citation type="submission" date="2014-04" db="EMBL/GenBank/DDBJ databases">
        <title>Evolutionary Origins and Diversification of the Mycorrhizal Mutualists.</title>
        <authorList>
            <consortium name="DOE Joint Genome Institute"/>
            <consortium name="Mycorrhizal Genomics Consortium"/>
            <person name="Kohler A."/>
            <person name="Kuo A."/>
            <person name="Nagy L.G."/>
            <person name="Floudas D."/>
            <person name="Copeland A."/>
            <person name="Barry K.W."/>
            <person name="Cichocki N."/>
            <person name="Veneault-Fourrey C."/>
            <person name="LaButti K."/>
            <person name="Lindquist E.A."/>
            <person name="Lipzen A."/>
            <person name="Lundell T."/>
            <person name="Morin E."/>
            <person name="Murat C."/>
            <person name="Riley R."/>
            <person name="Ohm R."/>
            <person name="Sun H."/>
            <person name="Tunlid A."/>
            <person name="Henrissat B."/>
            <person name="Grigoriev I.V."/>
            <person name="Hibbett D.S."/>
            <person name="Martin F."/>
        </authorList>
    </citation>
    <scope>NUCLEOTIDE SEQUENCE [LARGE SCALE GENOMIC DNA]</scope>
    <source>
        <strain evidence="2 3">Koide BX008</strain>
    </source>
</reference>
<feature type="compositionally biased region" description="Polar residues" evidence="1">
    <location>
        <begin position="190"/>
        <end position="200"/>
    </location>
</feature>
<feature type="region of interest" description="Disordered" evidence="1">
    <location>
        <begin position="939"/>
        <end position="1010"/>
    </location>
</feature>
<feature type="compositionally biased region" description="Low complexity" evidence="1">
    <location>
        <begin position="251"/>
        <end position="261"/>
    </location>
</feature>
<feature type="compositionally biased region" description="Polar residues" evidence="1">
    <location>
        <begin position="1513"/>
        <end position="1529"/>
    </location>
</feature>
<feature type="compositionally biased region" description="Low complexity" evidence="1">
    <location>
        <begin position="9"/>
        <end position="48"/>
    </location>
</feature>
<feature type="region of interest" description="Disordered" evidence="1">
    <location>
        <begin position="677"/>
        <end position="758"/>
    </location>
</feature>
<feature type="region of interest" description="Disordered" evidence="1">
    <location>
        <begin position="1488"/>
        <end position="1529"/>
    </location>
</feature>
<feature type="compositionally biased region" description="Pro residues" evidence="1">
    <location>
        <begin position="223"/>
        <end position="247"/>
    </location>
</feature>
<feature type="compositionally biased region" description="Basic and acidic residues" evidence="1">
    <location>
        <begin position="697"/>
        <end position="716"/>
    </location>
</feature>
<feature type="compositionally biased region" description="Low complexity" evidence="1">
    <location>
        <begin position="1043"/>
        <end position="1060"/>
    </location>
</feature>
<evidence type="ECO:0000313" key="2">
    <source>
        <dbReference type="EMBL" id="KIL65772.1"/>
    </source>
</evidence>
<feature type="region of interest" description="Disordered" evidence="1">
    <location>
        <begin position="774"/>
        <end position="809"/>
    </location>
</feature>
<feature type="region of interest" description="Disordered" evidence="1">
    <location>
        <begin position="1378"/>
        <end position="1423"/>
    </location>
</feature>
<feature type="compositionally biased region" description="Low complexity" evidence="1">
    <location>
        <begin position="1218"/>
        <end position="1235"/>
    </location>
</feature>
<feature type="region of interest" description="Disordered" evidence="1">
    <location>
        <begin position="1041"/>
        <end position="1080"/>
    </location>
</feature>
<feature type="region of interest" description="Disordered" evidence="1">
    <location>
        <begin position="329"/>
        <end position="406"/>
    </location>
</feature>
<feature type="compositionally biased region" description="Basic residues" evidence="1">
    <location>
        <begin position="641"/>
        <end position="651"/>
    </location>
</feature>
<sequence>MPARRRNLPPTSTSPSTTPATTPATKKATRATTATTTTSAQARTGAAVAMATTTTTLRRSPRLIVTGHHHESRALQKQTEPKTKSLKRQCCQPGRTRAGRGVLPDPVVMASSSSTSEEEEEDTRVTCTTRRKRKENSTTLLVESPAKRLRTRAVVVTATAPPKPRSKPKASSQAPSLSSTSRPPAGGRLTRSSTIASRATITARKIAPNKNNTLCTSRRSSPEPAPSVPAPAPPPPSPPPQHGPPLMPCKSNASSPTSSPSASAFALLAASPQRAPLELIDIGPPLISHNESSRHSGFSGIPGLVSSSTEYTKDGDHWIKEGNPIKTVTGTGIWTSPPSPLTPLSTAPPSPTSPTTSTTDVFDVKLDMLSSSLSSPPSSPVLPSVMPSLAAASSPSSAAHDSMDVDVPNTASDANLTALEAVSVTQNILIQIGPSPNQSEDGVNVPLPMTQPPSTIQDITTTATTYGFSQEQSPHLQLSPQAQPQASSQSQSQSQLVQTQGQTQGQPQQSAFTHSYAWYELPDSSAQQQQIIHWEEPPRLESTKNVWKFACKYRVWDVLCRYTPNIIRSVVAQEASDYHTVHGYPGAYFARARHQRMRRRAGVDTSAAFASGGGTSASSSGHASGGRKRRRKAEVDEKGGKEKKKGPKSKSRNGTPTPDVMEGVEILVSSTKECKGLQLPTLPQSSPQPSPTSPPPETERERFMDEEYYDWEIRSDGDEDDEEVFYYYDEDDEDEDDDDDDDECYDEETDSEDEDYMDDEMFDGSQAIETVEKHAERVSTRISEDGKKKHRTGDASLGIGMDMDVSKDPSFNAELTTSLSCSSTPPPTMVPGNGDGCAKVTSSEGASLQQHQEDVGTAKGVESSPLLAPMPASTSGATAVSSFLPSTPPHSLNTNVKQSSPTRGDTLISMFYCPPPHPQHVNHLNSHAHSLQVNLASAPQHQLQTQEPSPQPVQLSQPLQSQQQERPLQPMESPQPVQSLHPPQPMKPLQPIPSTHPSSPPASSPFVSDPCHLSLPIRPSTPVPTSPVFCMNEYGGGSDRYQSNAVPATTSSSSPLAPTSPVNPISPTTPMNPTAPISPLSTPIPAPPVLPLPPPRLASIRVRPLRYGDLGLASVIGKGTPVDRDRAMQWARAGQCGFTWSTTASGTSTEGNEASRMREMSDVVMTDVREECRETKDMGEVTANPMALGSVNNGECEMKVEQEQSQGQHRSLELQQEPLQQQHGHQEQAQRQPQGSQEQDKMQIVTAFSETDQSIWDAFFATLQAAEHDVTGEVKPESATEATSSPAQSMLNPGDTNTTCIAPGSVAASSPQMIENGNNGAPLVAPGNSAPPTPTALNVNATTTTMFTSMGFGLGGALGMGFVSGSVNVNHISLGFGPSGGVPPGSQQGSSTSGDQCSTLQPTSSPLTSHMSGGPLSNMMNPLYPAHHPSPAHMGTVIGDISSMTMNGVQTYLSGSPLSIPLSMSMPMGMSGMGTMDTMGMTIPMPVVPSHESSSSSPPTPMTTAVAGGSPSCAGNSTPGTSALSFALG</sequence>
<feature type="compositionally biased region" description="Low complexity" evidence="1">
    <location>
        <begin position="368"/>
        <end position="399"/>
    </location>
</feature>
<feature type="compositionally biased region" description="Low complexity" evidence="1">
    <location>
        <begin position="606"/>
        <end position="622"/>
    </location>
</feature>
<feature type="region of interest" description="Disordered" evidence="1">
    <location>
        <begin position="1270"/>
        <end position="1294"/>
    </location>
</feature>
<feature type="compositionally biased region" description="Basic and acidic residues" evidence="1">
    <location>
        <begin position="68"/>
        <end position="83"/>
    </location>
</feature>
<feature type="compositionally biased region" description="Low complexity" evidence="1">
    <location>
        <begin position="169"/>
        <end position="183"/>
    </location>
</feature>
<feature type="region of interest" description="Disordered" evidence="1">
    <location>
        <begin position="468"/>
        <end position="509"/>
    </location>
</feature>
<feature type="compositionally biased region" description="Low complexity" evidence="1">
    <location>
        <begin position="946"/>
        <end position="970"/>
    </location>
</feature>
<feature type="compositionally biased region" description="Polar residues" evidence="1">
    <location>
        <begin position="209"/>
        <end position="219"/>
    </location>
</feature>
<feature type="compositionally biased region" description="Polar residues" evidence="1">
    <location>
        <begin position="1062"/>
        <end position="1072"/>
    </location>
</feature>
<dbReference type="STRING" id="946122.A0A0C2WVG9"/>
<keyword evidence="3" id="KW-1185">Reference proteome</keyword>
<dbReference type="HOGENOM" id="CLU_247341_0_0_1"/>
<feature type="region of interest" description="Disordered" evidence="1">
    <location>
        <begin position="1"/>
        <end position="48"/>
    </location>
</feature>
<evidence type="ECO:0000256" key="1">
    <source>
        <dbReference type="SAM" id="MobiDB-lite"/>
    </source>
</evidence>
<proteinExistence type="predicted"/>
<feature type="compositionally biased region" description="Pro residues" evidence="1">
    <location>
        <begin position="686"/>
        <end position="696"/>
    </location>
</feature>
<gene>
    <name evidence="2" type="ORF">M378DRAFT_10624</name>
</gene>
<feature type="compositionally biased region" description="Polar residues" evidence="1">
    <location>
        <begin position="1280"/>
        <end position="1294"/>
    </location>
</feature>
<feature type="compositionally biased region" description="Pro residues" evidence="1">
    <location>
        <begin position="337"/>
        <end position="352"/>
    </location>
</feature>
<feature type="region of interest" description="Disordered" evidence="1">
    <location>
        <begin position="878"/>
        <end position="902"/>
    </location>
</feature>
<dbReference type="Proteomes" id="UP000054549">
    <property type="component" value="Unassembled WGS sequence"/>
</dbReference>
<feature type="region of interest" description="Disordered" evidence="1">
    <location>
        <begin position="599"/>
        <end position="661"/>
    </location>
</feature>
<dbReference type="InParanoid" id="A0A0C2WVG9"/>